<dbReference type="Gene3D" id="1.10.1670.10">
    <property type="entry name" value="Helix-hairpin-Helix base-excision DNA repair enzymes (C-terminal)"/>
    <property type="match status" value="1"/>
</dbReference>
<evidence type="ECO:0000313" key="2">
    <source>
        <dbReference type="Proteomes" id="UP001165044"/>
    </source>
</evidence>
<dbReference type="Proteomes" id="UP001165044">
    <property type="component" value="Unassembled WGS sequence"/>
</dbReference>
<evidence type="ECO:0000313" key="1">
    <source>
        <dbReference type="EMBL" id="GLH66740.1"/>
    </source>
</evidence>
<protein>
    <submittedName>
        <fullName evidence="1">TIGR02757 family protein</fullName>
    </submittedName>
</protein>
<dbReference type="InterPro" id="IPR011257">
    <property type="entry name" value="DNA_glycosylase"/>
</dbReference>
<name>A0ABQ5PXD5_9BACT</name>
<comment type="caution">
    <text evidence="1">The sequence shown here is derived from an EMBL/GenBank/DDBJ whole genome shotgun (WGS) entry which is preliminary data.</text>
</comment>
<dbReference type="Pfam" id="PF09674">
    <property type="entry name" value="DUF2400"/>
    <property type="match status" value="1"/>
</dbReference>
<reference evidence="1" key="1">
    <citation type="journal article" date="2023" name="Antonie Van Leeuwenhoek">
        <title>Mesoterricola silvestris gen. nov., sp. nov., Mesoterricola sediminis sp. nov., Geothrix oryzae sp. nov., Geothrix edaphica sp. nov., Geothrix rubra sp. nov., and Geothrix limicola sp. nov., six novel members of Acidobacteriota isolated from soils.</title>
        <authorList>
            <person name="Itoh H."/>
            <person name="Sugisawa Y."/>
            <person name="Mise K."/>
            <person name="Xu Z."/>
            <person name="Kuniyasu M."/>
            <person name="Ushijima N."/>
            <person name="Kawano K."/>
            <person name="Kobayashi E."/>
            <person name="Shiratori Y."/>
            <person name="Masuda Y."/>
            <person name="Senoo K."/>
        </authorList>
    </citation>
    <scope>NUCLEOTIDE SEQUENCE</scope>
    <source>
        <strain evidence="1">Red802</strain>
    </source>
</reference>
<gene>
    <name evidence="1" type="ORF">GETHED_11040</name>
</gene>
<dbReference type="SUPFAM" id="SSF48150">
    <property type="entry name" value="DNA-glycosylase"/>
    <property type="match status" value="1"/>
</dbReference>
<keyword evidence="2" id="KW-1185">Reference proteome</keyword>
<dbReference type="InterPro" id="IPR014127">
    <property type="entry name" value="CHP02757"/>
</dbReference>
<dbReference type="NCBIfam" id="TIGR02757">
    <property type="entry name" value="TIGR02757 family protein"/>
    <property type="match status" value="1"/>
</dbReference>
<organism evidence="1 2">
    <name type="scientific">Geothrix edaphica</name>
    <dbReference type="NCBI Taxonomy" id="2927976"/>
    <lineage>
        <taxon>Bacteria</taxon>
        <taxon>Pseudomonadati</taxon>
        <taxon>Acidobacteriota</taxon>
        <taxon>Holophagae</taxon>
        <taxon>Holophagales</taxon>
        <taxon>Holophagaceae</taxon>
        <taxon>Geothrix</taxon>
    </lineage>
</organism>
<dbReference type="RefSeq" id="WP_285607291.1">
    <property type="nucleotide sequence ID" value="NZ_BSDC01000001.1"/>
</dbReference>
<dbReference type="EMBL" id="BSDC01000001">
    <property type="protein sequence ID" value="GLH66740.1"/>
    <property type="molecule type" value="Genomic_DNA"/>
</dbReference>
<dbReference type="InterPro" id="IPR023170">
    <property type="entry name" value="HhH_base_excis_C"/>
</dbReference>
<accession>A0ABQ5PXD5</accession>
<proteinExistence type="predicted"/>
<sequence length="291" mass="32143">MGTSAATLKARLDSLCVRYDTAGALAKDPLSVPLAYESPLDREVAAFVAAHLAYGRVDPMIRAVRGALAPLGAHPADWLRERSESAIQQHLAQALGNWAWRFHTADDLAAWLLAWRRLDGESRAGLEAHLLPGPDGDSDAALSRLVQRLRAELPASYGSRFSLPDPREGAACKRWRMFLRWMARPSWPDLGLWTRYPVDQLIIPLDTHVARVSRFIGLSRRATPDGKMAREITEALRLLDPADPLRYDFALSHLGILGDCPGVRKRSTCAGCPLYTVCRAGSESEIRTNKS</sequence>